<dbReference type="GO" id="GO:0004497">
    <property type="term" value="F:monooxygenase activity"/>
    <property type="evidence" value="ECO:0007669"/>
    <property type="project" value="UniProtKB-KW"/>
</dbReference>
<reference evidence="14" key="1">
    <citation type="submission" date="2021-04" db="EMBL/GenBank/DDBJ databases">
        <authorList>
            <person name="Tunstrom K."/>
        </authorList>
    </citation>
    <scope>NUCLEOTIDE SEQUENCE</scope>
</reference>
<evidence type="ECO:0000256" key="8">
    <source>
        <dbReference type="ARBA" id="ARBA00022848"/>
    </source>
</evidence>
<evidence type="ECO:0000256" key="6">
    <source>
        <dbReference type="ARBA" id="ARBA00022723"/>
    </source>
</evidence>
<sequence>MNNKELCTVQPVNANLKVLSIDPKDIQAAMFWLVLLGAIVICLHEYTRHLTRRTRGMVSHLPTYKCLPFIGNMYKFFGDGQNAFHCLEDLTNIMEERGQPFVLWIGQCCFIVLSDPEEARMVTNNFLEKPYFYNFARLWLSDGLVTAPVPIWKHNVKKLVVAFSGSMVDDFLPIFNDQSQKLQMKLEAELNCEPFDLLEKYLAYTTLETVCQTALGEHDVTKTIVTKEYYAAFNGILELIFSRALNIFLHPEAVYRLTPGFKKFKRCVSVVQNVSDAILKKRRKEMEEAKTSKISDATTKENGEVKFKTFLDILLQMSETDHTLTEQHIKAEIDTIILAGQETIATAINYIFLMLGCKPDVQQKLYKEIKEVFGESKRPVLKEDLSRLTYCEAVIYETLRLFPPVPGVLRQADRDFKLKSCIVPKGATCCINIWGSGHSTHIWGSDALQYKPERWLDPNVASMGATALLTFSTGKRACIGKRYAVALMKTVLVHSMREYEFVSEADKMELKIDIALRPVSGHLLQVRSRSGVK</sequence>
<keyword evidence="6 12" id="KW-0479">Metal-binding</keyword>
<comment type="similarity">
    <text evidence="4 12">Belongs to the cytochrome P450 family.</text>
</comment>
<gene>
    <name evidence="14" type="ORF">PAPOLLO_LOCUS2890</name>
</gene>
<organism evidence="14 15">
    <name type="scientific">Parnassius apollo</name>
    <name type="common">Apollo butterfly</name>
    <name type="synonym">Papilio apollo</name>
    <dbReference type="NCBI Taxonomy" id="110799"/>
    <lineage>
        <taxon>Eukaryota</taxon>
        <taxon>Metazoa</taxon>
        <taxon>Ecdysozoa</taxon>
        <taxon>Arthropoda</taxon>
        <taxon>Hexapoda</taxon>
        <taxon>Insecta</taxon>
        <taxon>Pterygota</taxon>
        <taxon>Neoptera</taxon>
        <taxon>Endopterygota</taxon>
        <taxon>Lepidoptera</taxon>
        <taxon>Glossata</taxon>
        <taxon>Ditrysia</taxon>
        <taxon>Papilionoidea</taxon>
        <taxon>Papilionidae</taxon>
        <taxon>Parnassiinae</taxon>
        <taxon>Parnassini</taxon>
        <taxon>Parnassius</taxon>
        <taxon>Parnassius</taxon>
    </lineage>
</organism>
<dbReference type="GO" id="GO:0005789">
    <property type="term" value="C:endoplasmic reticulum membrane"/>
    <property type="evidence" value="ECO:0007669"/>
    <property type="project" value="UniProtKB-SubCell"/>
</dbReference>
<dbReference type="PANTHER" id="PTHR24291">
    <property type="entry name" value="CYTOCHROME P450 FAMILY 4"/>
    <property type="match status" value="1"/>
</dbReference>
<evidence type="ECO:0000256" key="5">
    <source>
        <dbReference type="ARBA" id="ARBA00022617"/>
    </source>
</evidence>
<dbReference type="GO" id="GO:0016705">
    <property type="term" value="F:oxidoreductase activity, acting on paired donors, with incorporation or reduction of molecular oxygen"/>
    <property type="evidence" value="ECO:0007669"/>
    <property type="project" value="InterPro"/>
</dbReference>
<comment type="cofactor">
    <cofactor evidence="1">
        <name>heme</name>
        <dbReference type="ChEBI" id="CHEBI:30413"/>
    </cofactor>
</comment>
<dbReference type="InterPro" id="IPR017972">
    <property type="entry name" value="Cyt_P450_CS"/>
</dbReference>
<dbReference type="OrthoDB" id="1470350at2759"/>
<feature type="transmembrane region" description="Helical" evidence="13">
    <location>
        <begin position="26"/>
        <end position="47"/>
    </location>
</feature>
<dbReference type="PROSITE" id="PS00086">
    <property type="entry name" value="CYTOCHROME_P450"/>
    <property type="match status" value="1"/>
</dbReference>
<dbReference type="Pfam" id="PF00067">
    <property type="entry name" value="p450"/>
    <property type="match status" value="1"/>
</dbReference>
<name>A0A8S3W794_PARAO</name>
<proteinExistence type="inferred from homology"/>
<evidence type="ECO:0000256" key="7">
    <source>
        <dbReference type="ARBA" id="ARBA00022824"/>
    </source>
</evidence>
<keyword evidence="12" id="KW-0503">Monooxygenase</keyword>
<keyword evidence="13" id="KW-1133">Transmembrane helix</keyword>
<keyword evidence="11 13" id="KW-0472">Membrane</keyword>
<evidence type="ECO:0000256" key="12">
    <source>
        <dbReference type="RuleBase" id="RU000461"/>
    </source>
</evidence>
<evidence type="ECO:0000313" key="14">
    <source>
        <dbReference type="EMBL" id="CAG4944570.1"/>
    </source>
</evidence>
<evidence type="ECO:0000256" key="13">
    <source>
        <dbReference type="SAM" id="Phobius"/>
    </source>
</evidence>
<dbReference type="InterPro" id="IPR001128">
    <property type="entry name" value="Cyt_P450"/>
</dbReference>
<evidence type="ECO:0000256" key="10">
    <source>
        <dbReference type="ARBA" id="ARBA00023004"/>
    </source>
</evidence>
<keyword evidence="7" id="KW-0256">Endoplasmic reticulum</keyword>
<dbReference type="GO" id="GO:0020037">
    <property type="term" value="F:heme binding"/>
    <property type="evidence" value="ECO:0007669"/>
    <property type="project" value="InterPro"/>
</dbReference>
<protein>
    <submittedName>
        <fullName evidence="14">(apollo) hypothetical protein</fullName>
    </submittedName>
</protein>
<comment type="caution">
    <text evidence="14">The sequence shown here is derived from an EMBL/GenBank/DDBJ whole genome shotgun (WGS) entry which is preliminary data.</text>
</comment>
<dbReference type="PANTHER" id="PTHR24291:SF189">
    <property type="entry name" value="CYTOCHROME P450 4C3-RELATED"/>
    <property type="match status" value="1"/>
</dbReference>
<dbReference type="Proteomes" id="UP000691718">
    <property type="component" value="Unassembled WGS sequence"/>
</dbReference>
<dbReference type="AlphaFoldDB" id="A0A8S3W794"/>
<keyword evidence="9 12" id="KW-0560">Oxidoreductase</keyword>
<keyword evidence="15" id="KW-1185">Reference proteome</keyword>
<evidence type="ECO:0000256" key="11">
    <source>
        <dbReference type="ARBA" id="ARBA00023136"/>
    </source>
</evidence>
<keyword evidence="10 12" id="KW-0408">Iron</keyword>
<evidence type="ECO:0000256" key="9">
    <source>
        <dbReference type="ARBA" id="ARBA00023002"/>
    </source>
</evidence>
<evidence type="ECO:0000256" key="4">
    <source>
        <dbReference type="ARBA" id="ARBA00010617"/>
    </source>
</evidence>
<evidence type="ECO:0000256" key="1">
    <source>
        <dbReference type="ARBA" id="ARBA00001971"/>
    </source>
</evidence>
<keyword evidence="13" id="KW-0812">Transmembrane</keyword>
<evidence type="ECO:0000256" key="3">
    <source>
        <dbReference type="ARBA" id="ARBA00004406"/>
    </source>
</evidence>
<dbReference type="GO" id="GO:0005506">
    <property type="term" value="F:iron ion binding"/>
    <property type="evidence" value="ECO:0007669"/>
    <property type="project" value="InterPro"/>
</dbReference>
<evidence type="ECO:0000313" key="15">
    <source>
        <dbReference type="Proteomes" id="UP000691718"/>
    </source>
</evidence>
<dbReference type="EMBL" id="CAJQZP010000191">
    <property type="protein sequence ID" value="CAG4944570.1"/>
    <property type="molecule type" value="Genomic_DNA"/>
</dbReference>
<evidence type="ECO:0000256" key="2">
    <source>
        <dbReference type="ARBA" id="ARBA00004174"/>
    </source>
</evidence>
<dbReference type="InterPro" id="IPR050196">
    <property type="entry name" value="Cytochrome_P450_Monoox"/>
</dbReference>
<comment type="subcellular location">
    <subcellularLocation>
        <location evidence="3">Endoplasmic reticulum membrane</location>
        <topology evidence="3">Peripheral membrane protein</topology>
    </subcellularLocation>
    <subcellularLocation>
        <location evidence="2">Microsome membrane</location>
        <topology evidence="2">Peripheral membrane protein</topology>
    </subcellularLocation>
</comment>
<keyword evidence="5 12" id="KW-0349">Heme</keyword>
<accession>A0A8S3W794</accession>
<keyword evidence="8" id="KW-0492">Microsome</keyword>